<evidence type="ECO:0000313" key="5">
    <source>
        <dbReference type="Proteomes" id="UP000002219"/>
    </source>
</evidence>
<dbReference type="InterPro" id="IPR015943">
    <property type="entry name" value="WD40/YVTN_repeat-like_dom_sf"/>
</dbReference>
<accession>D7B259</accession>
<reference evidence="4 5" key="1">
    <citation type="journal article" date="2010" name="Stand. Genomic Sci.">
        <title>Complete genome sequence of Nocardiopsis dassonvillei type strain (IMRU 509).</title>
        <authorList>
            <person name="Sun H."/>
            <person name="Lapidus A."/>
            <person name="Nolan M."/>
            <person name="Lucas S."/>
            <person name="Del Rio T.G."/>
            <person name="Tice H."/>
            <person name="Cheng J.F."/>
            <person name="Tapia R."/>
            <person name="Han C."/>
            <person name="Goodwin L."/>
            <person name="Pitluck S."/>
            <person name="Pagani I."/>
            <person name="Ivanova N."/>
            <person name="Mavromatis K."/>
            <person name="Mikhailova N."/>
            <person name="Pati A."/>
            <person name="Chen A."/>
            <person name="Palaniappan K."/>
            <person name="Land M."/>
            <person name="Hauser L."/>
            <person name="Chang Y.J."/>
            <person name="Jeffries C.D."/>
            <person name="Djao O.D."/>
            <person name="Rohde M."/>
            <person name="Sikorski J."/>
            <person name="Goker M."/>
            <person name="Woyke T."/>
            <person name="Bristow J."/>
            <person name="Eisen J.A."/>
            <person name="Markowitz V."/>
            <person name="Hugenholtz P."/>
            <person name="Kyrpides N.C."/>
            <person name="Klenk H.P."/>
        </authorList>
    </citation>
    <scope>NUCLEOTIDE SEQUENCE [LARGE SCALE GENOMIC DNA]</scope>
    <source>
        <strain evidence="5">ATCC 23218 / DSM 43111 / CIP 107115 / JCM 7437 / KCTC 9190 / NBRC 14626 / NCTC 10488 / NRRL B-5397 / IMRU 509</strain>
    </source>
</reference>
<protein>
    <recommendedName>
        <fullName evidence="3">Pyrrolo-quinoline quinone repeat domain-containing protein</fullName>
    </recommendedName>
</protein>
<keyword evidence="2" id="KW-0472">Membrane</keyword>
<dbReference type="Gene3D" id="2.130.10.10">
    <property type="entry name" value="YVTN repeat-like/Quinoprotein amine dehydrogenase"/>
    <property type="match status" value="2"/>
</dbReference>
<keyword evidence="5" id="KW-1185">Reference proteome</keyword>
<feature type="transmembrane region" description="Helical" evidence="2">
    <location>
        <begin position="103"/>
        <end position="122"/>
    </location>
</feature>
<keyword evidence="2" id="KW-0812">Transmembrane</keyword>
<dbReference type="STRING" id="446468.Ndas_1241"/>
<evidence type="ECO:0000256" key="2">
    <source>
        <dbReference type="SAM" id="Phobius"/>
    </source>
</evidence>
<keyword evidence="2" id="KW-1133">Transmembrane helix</keyword>
<dbReference type="InterPro" id="IPR011047">
    <property type="entry name" value="Quinoprotein_ADH-like_sf"/>
</dbReference>
<dbReference type="SMART" id="SM00564">
    <property type="entry name" value="PQQ"/>
    <property type="match status" value="5"/>
</dbReference>
<feature type="transmembrane region" description="Helical" evidence="2">
    <location>
        <begin position="134"/>
        <end position="153"/>
    </location>
</feature>
<dbReference type="InterPro" id="IPR018391">
    <property type="entry name" value="PQQ_b-propeller_rpt"/>
</dbReference>
<feature type="domain" description="Pyrrolo-quinoline quinone repeat" evidence="3">
    <location>
        <begin position="332"/>
        <end position="501"/>
    </location>
</feature>
<proteinExistence type="predicted"/>
<dbReference type="RefSeq" id="WP_013152287.1">
    <property type="nucleotide sequence ID" value="NC_014210.1"/>
</dbReference>
<dbReference type="AlphaFoldDB" id="D7B259"/>
<sequence>MNSEAGIPAGFSREGNAHGAGTEHRDASGSEEGPEHREGPQRRDDEALPRSGDQPGPLRAAWPLLSALLAWAGTGLVASALLLSVVSLFPGDPPQDLGLGPSLLVAFSAGLALLVLVLRHAASRETGPDHDRRGLIRLTALAAGAALLSYLAYRSFPLDAFARLTESRDTWAPSVPGSLQWVVLCAFALGFLALLLAVHSPRSQPGGRAWTGFAAGVLAVVTAGWAAVSETTHQPLEHAVAAPGAAPGMPTTVTRVGWAWEKPEDARIERVVAGPRGPVVLLGDGLVGLDGASGEELWTYRLPFGWYTSTDASLGGDLAYVSYRQVPDDIESGRMTAVDTATGEITREVPAPPEERSVTGDDHFIGVLPTGSLYTGSDEEPGTLIAYGDTGEDELWTFTPTPQEPETICDTERRVLLHEDLILAAYLCRGESDVRPLVVLGLDARTGEQRWRTQIGDPYPSGSMRIFWEGRVVSEGEHPVVGVGSDSGPVTLLDPRTGAVAGEFPEFLMEDDDEASQEYRAIRSGYRGRVHADTGGAVYVERDGNDGHLVHRVDPSGTLVRTTMVPEPPSGDDEISDALVVGDTLLVPHQEQPVWGGEVAASVRVIPLGEGPDEPEDGGTVIGIDSAVNLRLLPVPGAVTAYDWDEGTTVYGLVP</sequence>
<feature type="transmembrane region" description="Helical" evidence="2">
    <location>
        <begin position="178"/>
        <end position="198"/>
    </location>
</feature>
<dbReference type="KEGG" id="nda:Ndas_1241"/>
<feature type="transmembrane region" description="Helical" evidence="2">
    <location>
        <begin position="210"/>
        <end position="228"/>
    </location>
</feature>
<organism evidence="4 5">
    <name type="scientific">Nocardiopsis dassonvillei (strain ATCC 23218 / DSM 43111 / CIP 107115 / JCM 7437 / KCTC 9190 / NBRC 14626 / NCTC 10488 / NRRL B-5397 / IMRU 509)</name>
    <name type="common">Actinomadura dassonvillei</name>
    <dbReference type="NCBI Taxonomy" id="446468"/>
    <lineage>
        <taxon>Bacteria</taxon>
        <taxon>Bacillati</taxon>
        <taxon>Actinomycetota</taxon>
        <taxon>Actinomycetes</taxon>
        <taxon>Streptosporangiales</taxon>
        <taxon>Nocardiopsidaceae</taxon>
        <taxon>Nocardiopsis</taxon>
    </lineage>
</organism>
<evidence type="ECO:0000259" key="3">
    <source>
        <dbReference type="Pfam" id="PF13360"/>
    </source>
</evidence>
<name>D7B259_NOCDD</name>
<dbReference type="Proteomes" id="UP000002219">
    <property type="component" value="Chromosome 1"/>
</dbReference>
<feature type="region of interest" description="Disordered" evidence="1">
    <location>
        <begin position="1"/>
        <end position="55"/>
    </location>
</feature>
<dbReference type="Pfam" id="PF13360">
    <property type="entry name" value="PQQ_2"/>
    <property type="match status" value="1"/>
</dbReference>
<dbReference type="EMBL" id="CP002040">
    <property type="protein sequence ID" value="ADH66680.1"/>
    <property type="molecule type" value="Genomic_DNA"/>
</dbReference>
<gene>
    <name evidence="4" type="ordered locus">Ndas_1241</name>
</gene>
<dbReference type="eggNOG" id="COG1520">
    <property type="taxonomic scope" value="Bacteria"/>
</dbReference>
<dbReference type="HOGENOM" id="CLU_444689_0_0_11"/>
<evidence type="ECO:0000313" key="4">
    <source>
        <dbReference type="EMBL" id="ADH66680.1"/>
    </source>
</evidence>
<dbReference type="InterPro" id="IPR002372">
    <property type="entry name" value="PQQ_rpt_dom"/>
</dbReference>
<evidence type="ECO:0000256" key="1">
    <source>
        <dbReference type="SAM" id="MobiDB-lite"/>
    </source>
</evidence>
<feature type="transmembrane region" description="Helical" evidence="2">
    <location>
        <begin position="60"/>
        <end position="83"/>
    </location>
</feature>
<dbReference type="SUPFAM" id="SSF50998">
    <property type="entry name" value="Quinoprotein alcohol dehydrogenase-like"/>
    <property type="match status" value="1"/>
</dbReference>
<dbReference type="GeneID" id="91489319"/>
<feature type="compositionally biased region" description="Basic and acidic residues" evidence="1">
    <location>
        <begin position="21"/>
        <end position="48"/>
    </location>
</feature>